<feature type="domain" description="Gfo/Idh/MocA-like oxidoreductase bacterial type C-terminal" evidence="1">
    <location>
        <begin position="56"/>
        <end position="125"/>
    </location>
</feature>
<sequence>SRDRFRDGTKFIGEDGWIHVRRGGGVDADPKALLREKIGPNEIHLDSGRGDHRQGHRQNFLDCVRTRGRTIAPIEAAHRSITVAHLGNIAMILGRPVRWDPAAEEIIDDPTAARMLTRPMRSPWHE</sequence>
<evidence type="ECO:0000259" key="1">
    <source>
        <dbReference type="Pfam" id="PF19051"/>
    </source>
</evidence>
<comment type="caution">
    <text evidence="2">The sequence shown here is derived from an EMBL/GenBank/DDBJ whole genome shotgun (WGS) entry which is preliminary data.</text>
</comment>
<feature type="non-terminal residue" evidence="2">
    <location>
        <position position="1"/>
    </location>
</feature>
<dbReference type="AlphaFoldDB" id="X1H4E8"/>
<name>X1H4E8_9ZZZZ</name>
<organism evidence="2">
    <name type="scientific">marine sediment metagenome</name>
    <dbReference type="NCBI Taxonomy" id="412755"/>
    <lineage>
        <taxon>unclassified sequences</taxon>
        <taxon>metagenomes</taxon>
        <taxon>ecological metagenomes</taxon>
    </lineage>
</organism>
<protein>
    <recommendedName>
        <fullName evidence="1">Gfo/Idh/MocA-like oxidoreductase bacterial type C-terminal domain-containing protein</fullName>
    </recommendedName>
</protein>
<gene>
    <name evidence="2" type="ORF">S03H2_50310</name>
</gene>
<dbReference type="Pfam" id="PF19051">
    <property type="entry name" value="GFO_IDH_MocA_C2"/>
    <property type="match status" value="1"/>
</dbReference>
<proteinExistence type="predicted"/>
<dbReference type="InterPro" id="IPR043906">
    <property type="entry name" value="Gfo/Idh/MocA_OxRdtase_bact_C"/>
</dbReference>
<evidence type="ECO:0000313" key="2">
    <source>
        <dbReference type="EMBL" id="GAH64292.1"/>
    </source>
</evidence>
<reference evidence="2" key="1">
    <citation type="journal article" date="2014" name="Front. Microbiol.">
        <title>High frequency of phylogenetically diverse reductive dehalogenase-homologous genes in deep subseafloor sedimentary metagenomes.</title>
        <authorList>
            <person name="Kawai M."/>
            <person name="Futagami T."/>
            <person name="Toyoda A."/>
            <person name="Takaki Y."/>
            <person name="Nishi S."/>
            <person name="Hori S."/>
            <person name="Arai W."/>
            <person name="Tsubouchi T."/>
            <person name="Morono Y."/>
            <person name="Uchiyama I."/>
            <person name="Ito T."/>
            <person name="Fujiyama A."/>
            <person name="Inagaki F."/>
            <person name="Takami H."/>
        </authorList>
    </citation>
    <scope>NUCLEOTIDE SEQUENCE</scope>
    <source>
        <strain evidence="2">Expedition CK06-06</strain>
    </source>
</reference>
<accession>X1H4E8</accession>
<dbReference type="EMBL" id="BARU01031844">
    <property type="protein sequence ID" value="GAH64292.1"/>
    <property type="molecule type" value="Genomic_DNA"/>
</dbReference>
<dbReference type="Gene3D" id="3.30.360.10">
    <property type="entry name" value="Dihydrodipicolinate Reductase, domain 2"/>
    <property type="match status" value="1"/>
</dbReference>